<sequence>MRAAPVALLTTAILVATPTIASAGSDSPTPYTVTASGVSLPAGQVFREHGHVNYRATALDGTGEQSFNVHLETANGRSTAAYVGAGFLDFAGAVAAFPGGFCVTWVQVEGFDEHFGEGGQAPECTPEPTPLSPAPPVTRPVPSPAPNSEVPDGGAPVQEPTSPPVTQAPTTAPPVTERELAATGPAPEDVPVAGATPVVQDVLSAAPDTAPDAAAGAATVADDDGLAATGVNTLLVAGGALVLLAAGVGAVLLSRRSRRA</sequence>
<evidence type="ECO:0008006" key="8">
    <source>
        <dbReference type="Google" id="ProtNLM"/>
    </source>
</evidence>
<feature type="region of interest" description="Disordered" evidence="1">
    <location>
        <begin position="114"/>
        <end position="175"/>
    </location>
</feature>
<organism evidence="5 6">
    <name type="scientific">Oerskovia turbata</name>
    <dbReference type="NCBI Taxonomy" id="1713"/>
    <lineage>
        <taxon>Bacteria</taxon>
        <taxon>Bacillati</taxon>
        <taxon>Actinomycetota</taxon>
        <taxon>Actinomycetes</taxon>
        <taxon>Micrococcales</taxon>
        <taxon>Cellulomonadaceae</taxon>
        <taxon>Oerskovia</taxon>
    </lineage>
</organism>
<evidence type="ECO:0000256" key="1">
    <source>
        <dbReference type="SAM" id="MobiDB-lite"/>
    </source>
</evidence>
<keyword evidence="7" id="KW-1185">Reference proteome</keyword>
<gene>
    <name evidence="4" type="ORF">EQW73_12325</name>
    <name evidence="5" type="ORF">EQW78_06295</name>
</gene>
<dbReference type="EMBL" id="SDJQ01000008">
    <property type="protein sequence ID" value="RXR35209.1"/>
    <property type="molecule type" value="Genomic_DNA"/>
</dbReference>
<reference evidence="6 7" key="1">
    <citation type="submission" date="2019-01" db="EMBL/GenBank/DDBJ databases">
        <title>Oerskovia turbata Genome sequencing and assembly.</title>
        <authorList>
            <person name="Dou T."/>
        </authorList>
    </citation>
    <scope>NUCLEOTIDE SEQUENCE [LARGE SCALE GENOMIC DNA]</scope>
    <source>
        <strain evidence="5 6">JCM12123</strain>
        <strain evidence="4 7">JCM3160</strain>
    </source>
</reference>
<feature type="compositionally biased region" description="Pro residues" evidence="1">
    <location>
        <begin position="125"/>
        <end position="145"/>
    </location>
</feature>
<evidence type="ECO:0000313" key="4">
    <source>
        <dbReference type="EMBL" id="RXR25063.1"/>
    </source>
</evidence>
<keyword evidence="2" id="KW-0812">Transmembrane</keyword>
<feature type="signal peptide" evidence="3">
    <location>
        <begin position="1"/>
        <end position="23"/>
    </location>
</feature>
<protein>
    <recommendedName>
        <fullName evidence="8">Gram-positive cocci surface proteins LPxTG domain-containing protein</fullName>
    </recommendedName>
</protein>
<keyword evidence="3" id="KW-0732">Signal</keyword>
<evidence type="ECO:0000256" key="3">
    <source>
        <dbReference type="SAM" id="SignalP"/>
    </source>
</evidence>
<proteinExistence type="predicted"/>
<dbReference type="Proteomes" id="UP000290517">
    <property type="component" value="Unassembled WGS sequence"/>
</dbReference>
<evidence type="ECO:0000313" key="5">
    <source>
        <dbReference type="EMBL" id="RXR35209.1"/>
    </source>
</evidence>
<dbReference type="OrthoDB" id="4829866at2"/>
<dbReference type="EMBL" id="SDJR01000007">
    <property type="protein sequence ID" value="RXR25063.1"/>
    <property type="molecule type" value="Genomic_DNA"/>
</dbReference>
<feature type="transmembrane region" description="Helical" evidence="2">
    <location>
        <begin position="234"/>
        <end position="253"/>
    </location>
</feature>
<accession>A0A4Q1L032</accession>
<name>A0A4Q1L032_9CELL</name>
<feature type="compositionally biased region" description="Low complexity" evidence="1">
    <location>
        <begin position="164"/>
        <end position="175"/>
    </location>
</feature>
<keyword evidence="2" id="KW-0472">Membrane</keyword>
<evidence type="ECO:0000256" key="2">
    <source>
        <dbReference type="SAM" id="Phobius"/>
    </source>
</evidence>
<keyword evidence="2" id="KW-1133">Transmembrane helix</keyword>
<evidence type="ECO:0000313" key="6">
    <source>
        <dbReference type="Proteomes" id="UP000289805"/>
    </source>
</evidence>
<dbReference type="Proteomes" id="UP000289805">
    <property type="component" value="Unassembled WGS sequence"/>
</dbReference>
<evidence type="ECO:0000313" key="7">
    <source>
        <dbReference type="Proteomes" id="UP000290517"/>
    </source>
</evidence>
<dbReference type="AlphaFoldDB" id="A0A4Q1L032"/>
<feature type="chain" id="PRO_5020281839" description="Gram-positive cocci surface proteins LPxTG domain-containing protein" evidence="3">
    <location>
        <begin position="24"/>
        <end position="260"/>
    </location>
</feature>
<dbReference type="STRING" id="1713.GCA_000718325_02312"/>
<dbReference type="RefSeq" id="WP_030151818.1">
    <property type="nucleotide sequence ID" value="NZ_JOFV01000009.1"/>
</dbReference>
<comment type="caution">
    <text evidence="5">The sequence shown here is derived from an EMBL/GenBank/DDBJ whole genome shotgun (WGS) entry which is preliminary data.</text>
</comment>